<evidence type="ECO:0000256" key="2">
    <source>
        <dbReference type="ARBA" id="ARBA00023002"/>
    </source>
</evidence>
<dbReference type="OrthoDB" id="9805883at2"/>
<keyword evidence="2" id="KW-0560">Oxidoreductase</keyword>
<gene>
    <name evidence="4" type="ORF">RISW2_10790</name>
</gene>
<evidence type="ECO:0000313" key="5">
    <source>
        <dbReference type="Proteomes" id="UP000023430"/>
    </source>
</evidence>
<dbReference type="InterPro" id="IPR011032">
    <property type="entry name" value="GroES-like_sf"/>
</dbReference>
<name>X7F6T2_9RHOB</name>
<dbReference type="Gene3D" id="3.90.180.10">
    <property type="entry name" value="Medium-chain alcohol dehydrogenases, catalytic domain"/>
    <property type="match status" value="1"/>
</dbReference>
<dbReference type="eggNOG" id="COG0604">
    <property type="taxonomic scope" value="Bacteria"/>
</dbReference>
<comment type="caution">
    <text evidence="4">The sequence shown here is derived from an EMBL/GenBank/DDBJ whole genome shotgun (WGS) entry which is preliminary data.</text>
</comment>
<protein>
    <submittedName>
        <fullName evidence="4">Quinone oxidoreductase</fullName>
    </submittedName>
</protein>
<dbReference type="RefSeq" id="WP_043773084.1">
    <property type="nucleotide sequence ID" value="NZ_JAME01000026.1"/>
</dbReference>
<keyword evidence="5" id="KW-1185">Reference proteome</keyword>
<dbReference type="SUPFAM" id="SSF50129">
    <property type="entry name" value="GroES-like"/>
    <property type="match status" value="1"/>
</dbReference>
<reference evidence="4 5" key="1">
    <citation type="submission" date="2014-01" db="EMBL/GenBank/DDBJ databases">
        <title>Roseivivax isoporae LMG 25204 Genome Sequencing.</title>
        <authorList>
            <person name="Lai Q."/>
            <person name="Li G."/>
            <person name="Shao Z."/>
        </authorList>
    </citation>
    <scope>NUCLEOTIDE SEQUENCE [LARGE SCALE GENOMIC DNA]</scope>
    <source>
        <strain evidence="4 5">LMG 25204</strain>
    </source>
</reference>
<accession>X7F6T2</accession>
<sequence>MQDYAIIAREPGGPEVLERRAIATPAPGPGEALVRHEAVGLNFLDIYHRTGLYPWETPRDLVLGSEAAGVVEAVGAGVTGLEPGDRVAYAHPLGAYVSARAIAADRLLKLPEGVSTETAAGVILKGLTAEYLIHDSYPVRAGDVVLVHAAAGGVGLLLGQWLAAKGVRAIGTAGGAEKVALAQAHGYDTVIDYGTGDFVDPVMDLTGGHGVAAVYDSVGAETWRGSLACLRVHGTFVNFGQSSGAIEGFTFSDLARKSLHATRPTLFHFIADPGELQRRGAALAAVLADGTVRAEARNRFALSDAARAHRALETRATTGTSILVP</sequence>
<dbReference type="GO" id="GO:0003960">
    <property type="term" value="F:quinone reductase (NADPH) activity"/>
    <property type="evidence" value="ECO:0007669"/>
    <property type="project" value="InterPro"/>
</dbReference>
<proteinExistence type="predicted"/>
<dbReference type="InterPro" id="IPR047618">
    <property type="entry name" value="QOR-like"/>
</dbReference>
<dbReference type="Pfam" id="PF08240">
    <property type="entry name" value="ADH_N"/>
    <property type="match status" value="1"/>
</dbReference>
<dbReference type="Gene3D" id="3.40.50.720">
    <property type="entry name" value="NAD(P)-binding Rossmann-like Domain"/>
    <property type="match status" value="1"/>
</dbReference>
<dbReference type="STRING" id="1449351.RISW2_10790"/>
<dbReference type="PANTHER" id="PTHR48106">
    <property type="entry name" value="QUINONE OXIDOREDUCTASE PIG3-RELATED"/>
    <property type="match status" value="1"/>
</dbReference>
<dbReference type="GO" id="GO:0035925">
    <property type="term" value="F:mRNA 3'-UTR AU-rich region binding"/>
    <property type="evidence" value="ECO:0007669"/>
    <property type="project" value="TreeGrafter"/>
</dbReference>
<dbReference type="EMBL" id="JAME01000026">
    <property type="protein sequence ID" value="ETX27811.1"/>
    <property type="molecule type" value="Genomic_DNA"/>
</dbReference>
<dbReference type="GO" id="GO:0070402">
    <property type="term" value="F:NADPH binding"/>
    <property type="evidence" value="ECO:0007669"/>
    <property type="project" value="TreeGrafter"/>
</dbReference>
<dbReference type="InterPro" id="IPR036291">
    <property type="entry name" value="NAD(P)-bd_dom_sf"/>
</dbReference>
<dbReference type="CDD" id="cd05286">
    <property type="entry name" value="QOR2"/>
    <property type="match status" value="1"/>
</dbReference>
<dbReference type="Pfam" id="PF00107">
    <property type="entry name" value="ADH_zinc_N"/>
    <property type="match status" value="1"/>
</dbReference>
<dbReference type="InterPro" id="IPR020843">
    <property type="entry name" value="ER"/>
</dbReference>
<dbReference type="InterPro" id="IPR013149">
    <property type="entry name" value="ADH-like_C"/>
</dbReference>
<evidence type="ECO:0000256" key="1">
    <source>
        <dbReference type="ARBA" id="ARBA00022857"/>
    </source>
</evidence>
<feature type="domain" description="Enoyl reductase (ER)" evidence="3">
    <location>
        <begin position="12"/>
        <end position="323"/>
    </location>
</feature>
<dbReference type="SUPFAM" id="SSF51735">
    <property type="entry name" value="NAD(P)-binding Rossmann-fold domains"/>
    <property type="match status" value="1"/>
</dbReference>
<dbReference type="PANTHER" id="PTHR48106:SF13">
    <property type="entry name" value="QUINONE OXIDOREDUCTASE-RELATED"/>
    <property type="match status" value="1"/>
</dbReference>
<organism evidence="4 5">
    <name type="scientific">Roseivivax isoporae LMG 25204</name>
    <dbReference type="NCBI Taxonomy" id="1449351"/>
    <lineage>
        <taxon>Bacteria</taxon>
        <taxon>Pseudomonadati</taxon>
        <taxon>Pseudomonadota</taxon>
        <taxon>Alphaproteobacteria</taxon>
        <taxon>Rhodobacterales</taxon>
        <taxon>Roseobacteraceae</taxon>
        <taxon>Roseivivax</taxon>
    </lineage>
</organism>
<keyword evidence="1" id="KW-0521">NADP</keyword>
<dbReference type="InterPro" id="IPR013154">
    <property type="entry name" value="ADH-like_N"/>
</dbReference>
<dbReference type="FunFam" id="3.40.50.720:FF:000053">
    <property type="entry name" value="Quinone oxidoreductase 1"/>
    <property type="match status" value="1"/>
</dbReference>
<dbReference type="PATRIC" id="fig|1449351.3.peg.3214"/>
<dbReference type="AlphaFoldDB" id="X7F6T2"/>
<evidence type="ECO:0000313" key="4">
    <source>
        <dbReference type="EMBL" id="ETX27811.1"/>
    </source>
</evidence>
<evidence type="ECO:0000259" key="3">
    <source>
        <dbReference type="SMART" id="SM00829"/>
    </source>
</evidence>
<dbReference type="GO" id="GO:0005829">
    <property type="term" value="C:cytosol"/>
    <property type="evidence" value="ECO:0007669"/>
    <property type="project" value="TreeGrafter"/>
</dbReference>
<dbReference type="SMART" id="SM00829">
    <property type="entry name" value="PKS_ER"/>
    <property type="match status" value="1"/>
</dbReference>
<dbReference type="Proteomes" id="UP000023430">
    <property type="component" value="Unassembled WGS sequence"/>
</dbReference>